<dbReference type="NCBIfam" id="TIGR01953">
    <property type="entry name" value="NusA"/>
    <property type="match status" value="1"/>
</dbReference>
<comment type="subcellular location">
    <subcellularLocation>
        <location evidence="7">Cytoplasm</location>
    </subcellularLocation>
</comment>
<dbReference type="Gene3D" id="3.30.1480.10">
    <property type="entry name" value="NusA, N-terminal domain"/>
    <property type="match status" value="1"/>
</dbReference>
<evidence type="ECO:0000256" key="4">
    <source>
        <dbReference type="ARBA" id="ARBA00022884"/>
    </source>
</evidence>
<dbReference type="Gene3D" id="2.40.50.140">
    <property type="entry name" value="Nucleic acid-binding proteins"/>
    <property type="match status" value="1"/>
</dbReference>
<gene>
    <name evidence="7 10" type="primary">nusA</name>
    <name evidence="10" type="ORF">ENN94_04085</name>
</gene>
<keyword evidence="3 7" id="KW-0889">Transcription antitermination</keyword>
<reference evidence="10" key="1">
    <citation type="journal article" date="2020" name="mSystems">
        <title>Genome- and Community-Level Interaction Insights into Carbon Utilization and Element Cycling Functions of Hydrothermarchaeota in Hydrothermal Sediment.</title>
        <authorList>
            <person name="Zhou Z."/>
            <person name="Liu Y."/>
            <person name="Xu W."/>
            <person name="Pan J."/>
            <person name="Luo Z.H."/>
            <person name="Li M."/>
        </authorList>
    </citation>
    <scope>NUCLEOTIDE SEQUENCE [LARGE SCALE GENOMIC DNA]</scope>
    <source>
        <strain evidence="10">SpSt-1220</strain>
    </source>
</reference>
<dbReference type="PANTHER" id="PTHR22648:SF0">
    <property type="entry name" value="TRANSCRIPTION TERMINATION_ANTITERMINATION PROTEIN NUSA"/>
    <property type="match status" value="1"/>
</dbReference>
<dbReference type="Gene3D" id="3.30.300.20">
    <property type="match status" value="2"/>
</dbReference>
<feature type="compositionally biased region" description="Acidic residues" evidence="8">
    <location>
        <begin position="354"/>
        <end position="367"/>
    </location>
</feature>
<feature type="region of interest" description="Disordered" evidence="8">
    <location>
        <begin position="354"/>
        <end position="420"/>
    </location>
</feature>
<dbReference type="CDD" id="cd04455">
    <property type="entry name" value="S1_NusA"/>
    <property type="match status" value="1"/>
</dbReference>
<dbReference type="GO" id="GO:0003700">
    <property type="term" value="F:DNA-binding transcription factor activity"/>
    <property type="evidence" value="ECO:0007669"/>
    <property type="project" value="InterPro"/>
</dbReference>
<dbReference type="GO" id="GO:0003723">
    <property type="term" value="F:RNA binding"/>
    <property type="evidence" value="ECO:0007669"/>
    <property type="project" value="UniProtKB-UniRule"/>
</dbReference>
<evidence type="ECO:0000256" key="6">
    <source>
        <dbReference type="ARBA" id="ARBA00023163"/>
    </source>
</evidence>
<evidence type="ECO:0000256" key="2">
    <source>
        <dbReference type="ARBA" id="ARBA00022490"/>
    </source>
</evidence>
<dbReference type="Pfam" id="PF13184">
    <property type="entry name" value="KH_NusA_1st"/>
    <property type="match status" value="1"/>
</dbReference>
<dbReference type="Proteomes" id="UP000886162">
    <property type="component" value="Unassembled WGS sequence"/>
</dbReference>
<dbReference type="SMART" id="SM00322">
    <property type="entry name" value="KH"/>
    <property type="match status" value="2"/>
</dbReference>
<dbReference type="FunFam" id="3.30.300.20:FF:000005">
    <property type="entry name" value="Transcription termination/antitermination protein NusA"/>
    <property type="match status" value="1"/>
</dbReference>
<dbReference type="InterPro" id="IPR013735">
    <property type="entry name" value="TF_NusA_N"/>
</dbReference>
<organism evidence="10">
    <name type="scientific">Geoalkalibacter subterraneus</name>
    <dbReference type="NCBI Taxonomy" id="483547"/>
    <lineage>
        <taxon>Bacteria</taxon>
        <taxon>Pseudomonadati</taxon>
        <taxon>Thermodesulfobacteriota</taxon>
        <taxon>Desulfuromonadia</taxon>
        <taxon>Desulfuromonadales</taxon>
        <taxon>Geoalkalibacteraceae</taxon>
        <taxon>Geoalkalibacter</taxon>
    </lineage>
</organism>
<dbReference type="PROSITE" id="PS50084">
    <property type="entry name" value="KH_TYPE_1"/>
    <property type="match status" value="1"/>
</dbReference>
<dbReference type="InterPro" id="IPR003029">
    <property type="entry name" value="S1_domain"/>
</dbReference>
<comment type="subunit">
    <text evidence="7">Monomer. Binds directly to the core enzyme of the DNA-dependent RNA polymerase and to nascent RNA.</text>
</comment>
<dbReference type="InterPro" id="IPR036555">
    <property type="entry name" value="NusA_N_sf"/>
</dbReference>
<dbReference type="SUPFAM" id="SSF54814">
    <property type="entry name" value="Prokaryotic type KH domain (KH-domain type II)"/>
    <property type="match status" value="2"/>
</dbReference>
<dbReference type="SUPFAM" id="SSF69705">
    <property type="entry name" value="Transcription factor NusA, N-terminal domain"/>
    <property type="match status" value="1"/>
</dbReference>
<dbReference type="InterPro" id="IPR009019">
    <property type="entry name" value="KH_sf_prok-type"/>
</dbReference>
<dbReference type="CDD" id="cd02134">
    <property type="entry name" value="KH-II_NusA_rpt1"/>
    <property type="match status" value="1"/>
</dbReference>
<comment type="caution">
    <text evidence="10">The sequence shown here is derived from an EMBL/GenBank/DDBJ whole genome shotgun (WGS) entry which is preliminary data.</text>
</comment>
<evidence type="ECO:0000256" key="5">
    <source>
        <dbReference type="ARBA" id="ARBA00023015"/>
    </source>
</evidence>
<evidence type="ECO:0000313" key="10">
    <source>
        <dbReference type="EMBL" id="HDR46863.1"/>
    </source>
</evidence>
<evidence type="ECO:0000256" key="8">
    <source>
        <dbReference type="SAM" id="MobiDB-lite"/>
    </source>
</evidence>
<dbReference type="InterPro" id="IPR030842">
    <property type="entry name" value="TF_NusA_bacterial"/>
</dbReference>
<dbReference type="FunFam" id="3.30.300.20:FF:000002">
    <property type="entry name" value="Transcription termination/antitermination protein NusA"/>
    <property type="match status" value="1"/>
</dbReference>
<keyword evidence="6 7" id="KW-0804">Transcription</keyword>
<name>A0A831PHH0_9BACT</name>
<dbReference type="InterPro" id="IPR058582">
    <property type="entry name" value="KH_NusA_2nd"/>
</dbReference>
<dbReference type="SMART" id="SM00316">
    <property type="entry name" value="S1"/>
    <property type="match status" value="1"/>
</dbReference>
<dbReference type="InterPro" id="IPR025249">
    <property type="entry name" value="TF_NusA_KH_1st"/>
</dbReference>
<keyword evidence="4 7" id="KW-0694">RNA-binding</keyword>
<dbReference type="CDD" id="cd22529">
    <property type="entry name" value="KH-II_NusA_rpt2"/>
    <property type="match status" value="1"/>
</dbReference>
<feature type="compositionally biased region" description="Acidic residues" evidence="8">
    <location>
        <begin position="379"/>
        <end position="395"/>
    </location>
</feature>
<proteinExistence type="inferred from homology"/>
<dbReference type="GO" id="GO:0005829">
    <property type="term" value="C:cytosol"/>
    <property type="evidence" value="ECO:0007669"/>
    <property type="project" value="TreeGrafter"/>
</dbReference>
<dbReference type="Pfam" id="PF08529">
    <property type="entry name" value="NusA_N"/>
    <property type="match status" value="1"/>
</dbReference>
<dbReference type="HAMAP" id="MF_00945_B">
    <property type="entry name" value="NusA_B"/>
    <property type="match status" value="1"/>
</dbReference>
<comment type="function">
    <text evidence="7">Participates in both transcription termination and antitermination.</text>
</comment>
<sequence length="420" mass="46633">MTNLNHIIDQVVKDKGIDRAILVEALESAVLSAANKKYRNTRDLEAHFNEESGEVELFEFVTVVEEVQDSYKEIDLEEAREVDPDVEVGDSLGMQLESDGFSRIAAQTAKQVIIQKVREAEREWIYNEFKDRQGELVNGIVRRYERGDLIVDLGRAEALLPHREQVPRETYRQGDRVRAYIADVKLSPKGPQIILSRTHPGMVIELFKVEVPEISEGLVEIKACAREPGSRAKIAVVSHDHDVDPVGACVGMRGSRVQNVVSELRGEKIDIIPWTPDIGRFACSAIAPAEVARVYVDSEAKELEIIVPDDQLSLAIGKKGQNVRLAARLIGWKIDIKSETRAAEAAEAAEMQELDPAEAEMEAESEFTVDARPETDGPQAEEGELTASEQDDEVAQEAPVVEGEQPPEVDDQPQEDAEKP</sequence>
<feature type="compositionally biased region" description="Acidic residues" evidence="8">
    <location>
        <begin position="405"/>
        <end position="420"/>
    </location>
</feature>
<keyword evidence="1 7" id="KW-0806">Transcription termination</keyword>
<dbReference type="InterPro" id="IPR010213">
    <property type="entry name" value="TF_NusA"/>
</dbReference>
<accession>A0A831PHH0</accession>
<evidence type="ECO:0000256" key="3">
    <source>
        <dbReference type="ARBA" id="ARBA00022814"/>
    </source>
</evidence>
<evidence type="ECO:0000259" key="9">
    <source>
        <dbReference type="PROSITE" id="PS50126"/>
    </source>
</evidence>
<feature type="domain" description="S1 motif" evidence="9">
    <location>
        <begin position="134"/>
        <end position="198"/>
    </location>
</feature>
<keyword evidence="5 7" id="KW-0805">Transcription regulation</keyword>
<dbReference type="SUPFAM" id="SSF50249">
    <property type="entry name" value="Nucleic acid-binding proteins"/>
    <property type="match status" value="1"/>
</dbReference>
<dbReference type="Pfam" id="PF26594">
    <property type="entry name" value="KH_NusA_2nd"/>
    <property type="match status" value="1"/>
</dbReference>
<evidence type="ECO:0000256" key="1">
    <source>
        <dbReference type="ARBA" id="ARBA00022472"/>
    </source>
</evidence>
<dbReference type="InterPro" id="IPR004087">
    <property type="entry name" value="KH_dom"/>
</dbReference>
<comment type="similarity">
    <text evidence="7">Belongs to the NusA family.</text>
</comment>
<dbReference type="GO" id="GO:0031564">
    <property type="term" value="P:transcription antitermination"/>
    <property type="evidence" value="ECO:0007669"/>
    <property type="project" value="UniProtKB-UniRule"/>
</dbReference>
<protein>
    <recommendedName>
        <fullName evidence="7">Transcription termination/antitermination protein NusA</fullName>
    </recommendedName>
</protein>
<evidence type="ECO:0000256" key="7">
    <source>
        <dbReference type="HAMAP-Rule" id="MF_00945"/>
    </source>
</evidence>
<dbReference type="InterPro" id="IPR015946">
    <property type="entry name" value="KH_dom-like_a/b"/>
</dbReference>
<dbReference type="FunFam" id="2.40.50.140:FF:000058">
    <property type="entry name" value="Transcription termination/antitermination protein NusA"/>
    <property type="match status" value="1"/>
</dbReference>
<dbReference type="AlphaFoldDB" id="A0A831PHH0"/>
<dbReference type="GO" id="GO:0006353">
    <property type="term" value="P:DNA-templated transcription termination"/>
    <property type="evidence" value="ECO:0007669"/>
    <property type="project" value="UniProtKB-UniRule"/>
</dbReference>
<dbReference type="EMBL" id="DSDO01000285">
    <property type="protein sequence ID" value="HDR46863.1"/>
    <property type="molecule type" value="Genomic_DNA"/>
</dbReference>
<dbReference type="InterPro" id="IPR012340">
    <property type="entry name" value="NA-bd_OB-fold"/>
</dbReference>
<dbReference type="PROSITE" id="PS50126">
    <property type="entry name" value="S1"/>
    <property type="match status" value="1"/>
</dbReference>
<dbReference type="Pfam" id="PF00575">
    <property type="entry name" value="S1"/>
    <property type="match status" value="1"/>
</dbReference>
<dbReference type="PANTHER" id="PTHR22648">
    <property type="entry name" value="TRANSCRIPTION TERMINATION FACTOR NUSA"/>
    <property type="match status" value="1"/>
</dbReference>
<keyword evidence="2 7" id="KW-0963">Cytoplasm</keyword>